<evidence type="ECO:0000256" key="12">
    <source>
        <dbReference type="SAM" id="MobiDB-lite"/>
    </source>
</evidence>
<comment type="function">
    <text evidence="11">DNA polymerase III is a complex, multichain enzyme responsible for most of the replicative synthesis in bacteria. This DNA polymerase also exhibits 3' to 5' exonuclease activity.</text>
</comment>
<comment type="catalytic activity">
    <reaction evidence="10 11">
        <text>DNA(n) + a 2'-deoxyribonucleoside 5'-triphosphate = DNA(n+1) + diphosphate</text>
        <dbReference type="Rhea" id="RHEA:22508"/>
        <dbReference type="Rhea" id="RHEA-COMP:17339"/>
        <dbReference type="Rhea" id="RHEA-COMP:17340"/>
        <dbReference type="ChEBI" id="CHEBI:33019"/>
        <dbReference type="ChEBI" id="CHEBI:61560"/>
        <dbReference type="ChEBI" id="CHEBI:173112"/>
        <dbReference type="EC" id="2.7.7.7"/>
    </reaction>
</comment>
<proteinExistence type="inferred from homology"/>
<feature type="compositionally biased region" description="Basic and acidic residues" evidence="12">
    <location>
        <begin position="520"/>
        <end position="530"/>
    </location>
</feature>
<dbReference type="PRINTS" id="PR00300">
    <property type="entry name" value="CLPPROTEASEA"/>
</dbReference>
<organism evidence="14 15">
    <name type="scientific">Alloalcanivorax gelatiniphagus</name>
    <dbReference type="NCBI Taxonomy" id="1194167"/>
    <lineage>
        <taxon>Bacteria</taxon>
        <taxon>Pseudomonadati</taxon>
        <taxon>Pseudomonadota</taxon>
        <taxon>Gammaproteobacteria</taxon>
        <taxon>Oceanospirillales</taxon>
        <taxon>Alcanivoracaceae</taxon>
        <taxon>Alloalcanivorax</taxon>
    </lineage>
</organism>
<dbReference type="GO" id="GO:0003887">
    <property type="term" value="F:DNA-directed DNA polymerase activity"/>
    <property type="evidence" value="ECO:0007669"/>
    <property type="project" value="UniProtKB-EC"/>
</dbReference>
<keyword evidence="4 11" id="KW-0235">DNA replication</keyword>
<dbReference type="InterPro" id="IPR022754">
    <property type="entry name" value="DNA_pol_III_gamma-3"/>
</dbReference>
<feature type="region of interest" description="Disordered" evidence="12">
    <location>
        <begin position="362"/>
        <end position="548"/>
    </location>
</feature>
<comment type="similarity">
    <text evidence="1 11">Belongs to the DnaX/STICHEL family.</text>
</comment>
<dbReference type="PANTHER" id="PTHR11669">
    <property type="entry name" value="REPLICATION FACTOR C / DNA POLYMERASE III GAMMA-TAU SUBUNIT"/>
    <property type="match status" value="1"/>
</dbReference>
<evidence type="ECO:0000313" key="14">
    <source>
        <dbReference type="EMBL" id="TMW13664.1"/>
    </source>
</evidence>
<dbReference type="Pfam" id="PF22608">
    <property type="entry name" value="DNAX_ATPase_lid"/>
    <property type="match status" value="1"/>
</dbReference>
<dbReference type="InterPro" id="IPR050238">
    <property type="entry name" value="DNA_Rep/Repair_Clamp_Loader"/>
</dbReference>
<dbReference type="Pfam" id="PF12169">
    <property type="entry name" value="DNA_pol3_gamma3"/>
    <property type="match status" value="1"/>
</dbReference>
<dbReference type="InterPro" id="IPR001270">
    <property type="entry name" value="ClpA/B"/>
</dbReference>
<evidence type="ECO:0000256" key="2">
    <source>
        <dbReference type="ARBA" id="ARBA00022679"/>
    </source>
</evidence>
<keyword evidence="2 11" id="KW-0808">Transferase</keyword>
<dbReference type="CDD" id="cd18137">
    <property type="entry name" value="HLD_clamp_pol_III_gamma_tau"/>
    <property type="match status" value="1"/>
</dbReference>
<feature type="compositionally biased region" description="Low complexity" evidence="12">
    <location>
        <begin position="373"/>
        <end position="392"/>
    </location>
</feature>
<gene>
    <name evidence="11" type="primary">dnaX</name>
    <name evidence="14" type="ORF">FGS76_05910</name>
</gene>
<comment type="caution">
    <text evidence="14">The sequence shown here is derived from an EMBL/GenBank/DDBJ whole genome shotgun (WGS) entry which is preliminary data.</text>
</comment>
<dbReference type="Pfam" id="PF13177">
    <property type="entry name" value="DNA_pol3_delta2"/>
    <property type="match status" value="1"/>
</dbReference>
<dbReference type="EMBL" id="VCQT01000022">
    <property type="protein sequence ID" value="TMW13664.1"/>
    <property type="molecule type" value="Genomic_DNA"/>
</dbReference>
<keyword evidence="8 11" id="KW-0067">ATP-binding</keyword>
<evidence type="ECO:0000256" key="4">
    <source>
        <dbReference type="ARBA" id="ARBA00022705"/>
    </source>
</evidence>
<dbReference type="SMART" id="SM00382">
    <property type="entry name" value="AAA"/>
    <property type="match status" value="1"/>
</dbReference>
<dbReference type="InterPro" id="IPR038249">
    <property type="entry name" value="PolIII_tau_V_sf"/>
</dbReference>
<feature type="domain" description="AAA+ ATPase" evidence="13">
    <location>
        <begin position="37"/>
        <end position="178"/>
    </location>
</feature>
<evidence type="ECO:0000256" key="1">
    <source>
        <dbReference type="ARBA" id="ARBA00006360"/>
    </source>
</evidence>
<dbReference type="Gene3D" id="3.30.300.150">
    <property type="entry name" value="DNA polymerase III, tau subunit, domain V"/>
    <property type="match status" value="1"/>
</dbReference>
<keyword evidence="5" id="KW-0479">Metal-binding</keyword>
<feature type="compositionally biased region" description="Low complexity" evidence="12">
    <location>
        <begin position="481"/>
        <end position="512"/>
    </location>
</feature>
<dbReference type="RefSeq" id="WP_138771705.1">
    <property type="nucleotide sequence ID" value="NZ_VCQT01000022.1"/>
</dbReference>
<dbReference type="EC" id="2.7.7.7" evidence="11"/>
<evidence type="ECO:0000313" key="15">
    <source>
        <dbReference type="Proteomes" id="UP000739180"/>
    </source>
</evidence>
<dbReference type="Proteomes" id="UP000739180">
    <property type="component" value="Unassembled WGS sequence"/>
</dbReference>
<protein>
    <recommendedName>
        <fullName evidence="11">DNA polymerase III subunit gamma/tau</fullName>
        <ecNumber evidence="11">2.7.7.7</ecNumber>
    </recommendedName>
</protein>
<evidence type="ECO:0000259" key="13">
    <source>
        <dbReference type="SMART" id="SM00382"/>
    </source>
</evidence>
<keyword evidence="7" id="KW-0862">Zinc</keyword>
<name>A0ABY2XMQ1_9GAMM</name>
<feature type="compositionally biased region" description="Pro residues" evidence="12">
    <location>
        <begin position="443"/>
        <end position="452"/>
    </location>
</feature>
<reference evidence="14 15" key="1">
    <citation type="submission" date="2019-05" db="EMBL/GenBank/DDBJ databases">
        <title>Genome of Alcanivorax gelatiniphagus, an oil degrading marine bacteria.</title>
        <authorList>
            <person name="Kwon K.K."/>
        </authorList>
    </citation>
    <scope>NUCLEOTIDE SEQUENCE [LARGE SCALE GENOMIC DNA]</scope>
    <source>
        <strain evidence="14 15">MEBiC 08158</strain>
    </source>
</reference>
<evidence type="ECO:0000256" key="6">
    <source>
        <dbReference type="ARBA" id="ARBA00022741"/>
    </source>
</evidence>
<dbReference type="Gene3D" id="1.20.272.10">
    <property type="match status" value="1"/>
</dbReference>
<dbReference type="NCBIfam" id="TIGR02397">
    <property type="entry name" value="dnaX_nterm"/>
    <property type="match status" value="1"/>
</dbReference>
<keyword evidence="9 11" id="KW-0239">DNA-directed DNA polymerase</keyword>
<dbReference type="InterPro" id="IPR008921">
    <property type="entry name" value="DNA_pol3_clamp-load_cplx_C"/>
</dbReference>
<sequence length="676" mass="72881">MSYQVLARKYRPRTFDELVGQEHVSRALTHALDQDRLHHAYLFTGTRGVGKTTIARILSRCLNCEEGVSSQPCGVCSTCREIGEGRFVDLIEVDAASRTKVEDTRELLENVQYAPTRGRYKVYLIDEVHMLSAHSFNALLKTLEEPPPHVKFLLATTDPQKMPVTILSRCLQFSLKALPAEQIAGHLKTLLEREMIRFEEPALLALGRAAQGSMRDALSLTDQAIAFGGEQLSEQAVSTMLGTVDRGHVRTLLNALAGGEAAAVLRALASIAEHAPDELALLDEVVAALHELAVIQALGGDGADADMVELAGRFQAEQIQLYYDVALRGRRDVQEAPDARAALEMSLLRMVLFSPRGVLPGGEARGPAKKPEPASAAGTTGGAPSTLNAPAPETAPEPAPQAQAPRPTGTPGDLRALLGDDRSTRRKPAPAEPSADAGEAPREPAPARPAPDSPASAPEPSSAAGQDTPPWNEEPPPWDEAPPAMADSAPAVAQTQAPPQTQAPAPAQTQAQPPAPAPEARTEPAADRAPEPPPQETPLPLAEPESDQDVGSWWAALVERLPLDGTVRNLARNAVLAQRQDDQWTLRLATGHQVLVSQERTQELAGALSDYFQRRIRLNLEFEADAGDTPEALEQARRAERLAQARQALLDDQTVRTLIDQFNARLDENSIRPRET</sequence>
<keyword evidence="15" id="KW-1185">Reference proteome</keyword>
<dbReference type="InterPro" id="IPR045085">
    <property type="entry name" value="HLD_clamp_pol_III_gamma_tau"/>
</dbReference>
<dbReference type="PANTHER" id="PTHR11669:SF0">
    <property type="entry name" value="PROTEIN STICHEL-LIKE 2"/>
    <property type="match status" value="1"/>
</dbReference>
<evidence type="ECO:0000256" key="7">
    <source>
        <dbReference type="ARBA" id="ARBA00022833"/>
    </source>
</evidence>
<dbReference type="SUPFAM" id="SSF48019">
    <property type="entry name" value="post-AAA+ oligomerization domain-like"/>
    <property type="match status" value="1"/>
</dbReference>
<evidence type="ECO:0000256" key="11">
    <source>
        <dbReference type="RuleBase" id="RU364063"/>
    </source>
</evidence>
<dbReference type="SUPFAM" id="SSF52540">
    <property type="entry name" value="P-loop containing nucleoside triphosphate hydrolases"/>
    <property type="match status" value="1"/>
</dbReference>
<dbReference type="InterPro" id="IPR003593">
    <property type="entry name" value="AAA+_ATPase"/>
</dbReference>
<dbReference type="Gene3D" id="3.40.50.300">
    <property type="entry name" value="P-loop containing nucleotide triphosphate hydrolases"/>
    <property type="match status" value="1"/>
</dbReference>
<dbReference type="NCBIfam" id="NF005942">
    <property type="entry name" value="PRK07994.1"/>
    <property type="match status" value="1"/>
</dbReference>
<dbReference type="Gene3D" id="1.10.8.60">
    <property type="match status" value="1"/>
</dbReference>
<comment type="subunit">
    <text evidence="11">DNA polymerase III contains a core (composed of alpha, epsilon and theta chains) that associates with a tau subunit. This core dimerizes to form the POLIII' complex. PolIII' associates with the gamma complex (composed of gamma, delta, delta', psi and chi chains) and with the beta chain to form the complete DNA polymerase III complex.</text>
</comment>
<keyword evidence="3 11" id="KW-0548">Nucleotidyltransferase</keyword>
<dbReference type="InterPro" id="IPR027417">
    <property type="entry name" value="P-loop_NTPase"/>
</dbReference>
<dbReference type="Pfam" id="PF12170">
    <property type="entry name" value="DNA_pol3_tau_5"/>
    <property type="match status" value="1"/>
</dbReference>
<evidence type="ECO:0000256" key="5">
    <source>
        <dbReference type="ARBA" id="ARBA00022723"/>
    </source>
</evidence>
<dbReference type="InterPro" id="IPR012763">
    <property type="entry name" value="DNA_pol_III_sug/sutau_N"/>
</dbReference>
<evidence type="ECO:0000256" key="10">
    <source>
        <dbReference type="ARBA" id="ARBA00049244"/>
    </source>
</evidence>
<keyword evidence="6 11" id="KW-0547">Nucleotide-binding</keyword>
<feature type="compositionally biased region" description="Low complexity" evidence="12">
    <location>
        <begin position="453"/>
        <end position="471"/>
    </location>
</feature>
<evidence type="ECO:0000256" key="8">
    <source>
        <dbReference type="ARBA" id="ARBA00022840"/>
    </source>
</evidence>
<dbReference type="CDD" id="cd00009">
    <property type="entry name" value="AAA"/>
    <property type="match status" value="1"/>
</dbReference>
<accession>A0ABY2XMQ1</accession>
<evidence type="ECO:0000256" key="9">
    <source>
        <dbReference type="ARBA" id="ARBA00022932"/>
    </source>
</evidence>
<evidence type="ECO:0000256" key="3">
    <source>
        <dbReference type="ARBA" id="ARBA00022695"/>
    </source>
</evidence>
<dbReference type="InterPro" id="IPR021029">
    <property type="entry name" value="DNA_pol_III_tau_dom-5"/>
</dbReference>